<sequence length="161" mass="17397">MSLLDQIATRLVVATERAEHLRTRLAEAEDDLDRLRVAEQVVKEILAEQPSREPAEKPADEPAPVYQVALPADRALQLPPGGRLICFRHEAAGVHVLPADYQALLSAVCPGQAPLSCKTICEQLGLSVEPGQVEGTRAKPNRLVERGRLRKTAAGAFAPPS</sequence>
<accession>A0A7W7WED3</accession>
<dbReference type="Proteomes" id="UP000534286">
    <property type="component" value="Unassembled WGS sequence"/>
</dbReference>
<dbReference type="EMBL" id="JACHJU010000005">
    <property type="protein sequence ID" value="MBB4943259.1"/>
    <property type="molecule type" value="Genomic_DNA"/>
</dbReference>
<protein>
    <submittedName>
        <fullName evidence="2">Uncharacterized protein</fullName>
    </submittedName>
</protein>
<proteinExistence type="predicted"/>
<keyword evidence="3" id="KW-1185">Reference proteome</keyword>
<evidence type="ECO:0000256" key="1">
    <source>
        <dbReference type="SAM" id="Coils"/>
    </source>
</evidence>
<dbReference type="RefSeq" id="WP_184759149.1">
    <property type="nucleotide sequence ID" value="NZ_JACHJU010000005.1"/>
</dbReference>
<name>A0A7W7WED3_9ACTN</name>
<feature type="coiled-coil region" evidence="1">
    <location>
        <begin position="11"/>
        <end position="38"/>
    </location>
</feature>
<organism evidence="2 3">
    <name type="scientific">Streptosporangium album</name>
    <dbReference type="NCBI Taxonomy" id="47479"/>
    <lineage>
        <taxon>Bacteria</taxon>
        <taxon>Bacillati</taxon>
        <taxon>Actinomycetota</taxon>
        <taxon>Actinomycetes</taxon>
        <taxon>Streptosporangiales</taxon>
        <taxon>Streptosporangiaceae</taxon>
        <taxon>Streptosporangium</taxon>
    </lineage>
</organism>
<comment type="caution">
    <text evidence="2">The sequence shown here is derived from an EMBL/GenBank/DDBJ whole genome shotgun (WGS) entry which is preliminary data.</text>
</comment>
<gene>
    <name evidence="2" type="ORF">FHR32_007659</name>
</gene>
<evidence type="ECO:0000313" key="2">
    <source>
        <dbReference type="EMBL" id="MBB4943259.1"/>
    </source>
</evidence>
<reference evidence="2 3" key="1">
    <citation type="submission" date="2020-08" db="EMBL/GenBank/DDBJ databases">
        <title>Sequencing the genomes of 1000 actinobacteria strains.</title>
        <authorList>
            <person name="Klenk H.-P."/>
        </authorList>
    </citation>
    <scope>NUCLEOTIDE SEQUENCE [LARGE SCALE GENOMIC DNA]</scope>
    <source>
        <strain evidence="2 3">DSM 43023</strain>
    </source>
</reference>
<keyword evidence="1" id="KW-0175">Coiled coil</keyword>
<dbReference type="AlphaFoldDB" id="A0A7W7WED3"/>
<evidence type="ECO:0000313" key="3">
    <source>
        <dbReference type="Proteomes" id="UP000534286"/>
    </source>
</evidence>